<keyword evidence="3" id="KW-0731">Sigma factor</keyword>
<dbReference type="AlphaFoldDB" id="A0A517MTE5"/>
<dbReference type="PANTHER" id="PTHR43133:SF51">
    <property type="entry name" value="RNA POLYMERASE SIGMA FACTOR"/>
    <property type="match status" value="1"/>
</dbReference>
<dbReference type="InterPro" id="IPR013325">
    <property type="entry name" value="RNA_pol_sigma_r2"/>
</dbReference>
<dbReference type="NCBIfam" id="TIGR02937">
    <property type="entry name" value="sigma70-ECF"/>
    <property type="match status" value="1"/>
</dbReference>
<dbReference type="InterPro" id="IPR039425">
    <property type="entry name" value="RNA_pol_sigma-70-like"/>
</dbReference>
<dbReference type="InterPro" id="IPR014284">
    <property type="entry name" value="RNA_pol_sigma-70_dom"/>
</dbReference>
<keyword evidence="7" id="KW-1185">Reference proteome</keyword>
<dbReference type="InterPro" id="IPR014331">
    <property type="entry name" value="RNA_pol_sigma70_ECF_RHOBA"/>
</dbReference>
<evidence type="ECO:0000256" key="2">
    <source>
        <dbReference type="ARBA" id="ARBA00023015"/>
    </source>
</evidence>
<dbReference type="Proteomes" id="UP000319852">
    <property type="component" value="Chromosome"/>
</dbReference>
<evidence type="ECO:0000256" key="3">
    <source>
        <dbReference type="ARBA" id="ARBA00023082"/>
    </source>
</evidence>
<dbReference type="EMBL" id="CP036263">
    <property type="protein sequence ID" value="QDS98158.1"/>
    <property type="molecule type" value="Genomic_DNA"/>
</dbReference>
<keyword evidence="2" id="KW-0805">Transcription regulation</keyword>
<dbReference type="Gene3D" id="1.10.1740.10">
    <property type="match status" value="1"/>
</dbReference>
<dbReference type="GO" id="GO:0006352">
    <property type="term" value="P:DNA-templated transcription initiation"/>
    <property type="evidence" value="ECO:0007669"/>
    <property type="project" value="InterPro"/>
</dbReference>
<dbReference type="SUPFAM" id="SSF88659">
    <property type="entry name" value="Sigma3 and sigma4 domains of RNA polymerase sigma factors"/>
    <property type="match status" value="1"/>
</dbReference>
<evidence type="ECO:0000256" key="4">
    <source>
        <dbReference type="ARBA" id="ARBA00023163"/>
    </source>
</evidence>
<dbReference type="Pfam" id="PF04542">
    <property type="entry name" value="Sigma70_r2"/>
    <property type="match status" value="1"/>
</dbReference>
<dbReference type="InterPro" id="IPR036388">
    <property type="entry name" value="WH-like_DNA-bd_sf"/>
</dbReference>
<dbReference type="InterPro" id="IPR007627">
    <property type="entry name" value="RNA_pol_sigma70_r2"/>
</dbReference>
<dbReference type="GO" id="GO:0016987">
    <property type="term" value="F:sigma factor activity"/>
    <property type="evidence" value="ECO:0007669"/>
    <property type="project" value="UniProtKB-KW"/>
</dbReference>
<dbReference type="Gene3D" id="1.10.10.10">
    <property type="entry name" value="Winged helix-like DNA-binding domain superfamily/Winged helix DNA-binding domain"/>
    <property type="match status" value="1"/>
</dbReference>
<evidence type="ECO:0000259" key="5">
    <source>
        <dbReference type="Pfam" id="PF04542"/>
    </source>
</evidence>
<accession>A0A517MTE5</accession>
<organism evidence="6 7">
    <name type="scientific">Adhaeretor mobilis</name>
    <dbReference type="NCBI Taxonomy" id="1930276"/>
    <lineage>
        <taxon>Bacteria</taxon>
        <taxon>Pseudomonadati</taxon>
        <taxon>Planctomycetota</taxon>
        <taxon>Planctomycetia</taxon>
        <taxon>Pirellulales</taxon>
        <taxon>Lacipirellulaceae</taxon>
        <taxon>Adhaeretor</taxon>
    </lineage>
</organism>
<keyword evidence="4" id="KW-0804">Transcription</keyword>
<protein>
    <submittedName>
        <fullName evidence="6">RNA polymerase sigma factor</fullName>
    </submittedName>
</protein>
<sequence>MSPEDTSEFLRLLSVCERRLLAFFLSATGRIASADDLMQETRLKLWDQFSKFERGTDFTSWAFAIARYEVLGHRRRVGRQEMLLSGDALERVEAKLLEGDVTSSERIAALQECVEGLPREHRNLIERRYMAEASIVTIATEMNRTANSLHQMLWRLRRALTKCVTSKLRMQ</sequence>
<dbReference type="SUPFAM" id="SSF88946">
    <property type="entry name" value="Sigma2 domain of RNA polymerase sigma factors"/>
    <property type="match status" value="1"/>
</dbReference>
<dbReference type="NCBIfam" id="TIGR02989">
    <property type="entry name" value="Sig-70_gvs1"/>
    <property type="match status" value="1"/>
</dbReference>
<dbReference type="PANTHER" id="PTHR43133">
    <property type="entry name" value="RNA POLYMERASE ECF-TYPE SIGMA FACTO"/>
    <property type="match status" value="1"/>
</dbReference>
<proteinExistence type="inferred from homology"/>
<evidence type="ECO:0000313" key="6">
    <source>
        <dbReference type="EMBL" id="QDS98158.1"/>
    </source>
</evidence>
<dbReference type="InterPro" id="IPR013324">
    <property type="entry name" value="RNA_pol_sigma_r3/r4-like"/>
</dbReference>
<gene>
    <name evidence="6" type="ORF">HG15A2_14310</name>
</gene>
<dbReference type="KEGG" id="amob:HG15A2_14310"/>
<comment type="similarity">
    <text evidence="1">Belongs to the sigma-70 factor family. ECF subfamily.</text>
</comment>
<evidence type="ECO:0000256" key="1">
    <source>
        <dbReference type="ARBA" id="ARBA00010641"/>
    </source>
</evidence>
<reference evidence="6 7" key="1">
    <citation type="submission" date="2019-02" db="EMBL/GenBank/DDBJ databases">
        <title>Deep-cultivation of Planctomycetes and their phenomic and genomic characterization uncovers novel biology.</title>
        <authorList>
            <person name="Wiegand S."/>
            <person name="Jogler M."/>
            <person name="Boedeker C."/>
            <person name="Pinto D."/>
            <person name="Vollmers J."/>
            <person name="Rivas-Marin E."/>
            <person name="Kohn T."/>
            <person name="Peeters S.H."/>
            <person name="Heuer A."/>
            <person name="Rast P."/>
            <person name="Oberbeckmann S."/>
            <person name="Bunk B."/>
            <person name="Jeske O."/>
            <person name="Meyerdierks A."/>
            <person name="Storesund J.E."/>
            <person name="Kallscheuer N."/>
            <person name="Luecker S."/>
            <person name="Lage O.M."/>
            <person name="Pohl T."/>
            <person name="Merkel B.J."/>
            <person name="Hornburger P."/>
            <person name="Mueller R.-W."/>
            <person name="Bruemmer F."/>
            <person name="Labrenz M."/>
            <person name="Spormann A.M."/>
            <person name="Op den Camp H."/>
            <person name="Overmann J."/>
            <person name="Amann R."/>
            <person name="Jetten M.S.M."/>
            <person name="Mascher T."/>
            <person name="Medema M.H."/>
            <person name="Devos D.P."/>
            <person name="Kaster A.-K."/>
            <person name="Ovreas L."/>
            <person name="Rohde M."/>
            <person name="Galperin M.Y."/>
            <person name="Jogler C."/>
        </authorList>
    </citation>
    <scope>NUCLEOTIDE SEQUENCE [LARGE SCALE GENOMIC DNA]</scope>
    <source>
        <strain evidence="6 7">HG15A2</strain>
    </source>
</reference>
<evidence type="ECO:0000313" key="7">
    <source>
        <dbReference type="Proteomes" id="UP000319852"/>
    </source>
</evidence>
<name>A0A517MTE5_9BACT</name>
<feature type="domain" description="RNA polymerase sigma-70 region 2" evidence="5">
    <location>
        <begin position="17"/>
        <end position="79"/>
    </location>
</feature>